<keyword evidence="3" id="KW-1185">Reference proteome</keyword>
<reference evidence="2" key="1">
    <citation type="submission" date="2020-07" db="EMBL/GenBank/DDBJ databases">
        <title>Multicomponent nature underlies the extraordinary mechanical properties of spider dragline silk.</title>
        <authorList>
            <person name="Kono N."/>
            <person name="Nakamura H."/>
            <person name="Mori M."/>
            <person name="Yoshida Y."/>
            <person name="Ohtoshi R."/>
            <person name="Malay A.D."/>
            <person name="Moran D.A.P."/>
            <person name="Tomita M."/>
            <person name="Numata K."/>
            <person name="Arakawa K."/>
        </authorList>
    </citation>
    <scope>NUCLEOTIDE SEQUENCE</scope>
</reference>
<dbReference type="Proteomes" id="UP000887116">
    <property type="component" value="Unassembled WGS sequence"/>
</dbReference>
<dbReference type="SUPFAM" id="SSF56219">
    <property type="entry name" value="DNase I-like"/>
    <property type="match status" value="1"/>
</dbReference>
<sequence>MFCGRDFNAKHRSWNLHGTINQSGTAVHNYARSCGYVILEPSDPAMIPSKLIHIPSVIDLSLSCGLNNITVESHSGLTSDHSPVHFVINFNFHISHLIICKTITNWNKF</sequence>
<dbReference type="AlphaFoldDB" id="A0A8X6L8E4"/>
<comment type="caution">
    <text evidence="2">The sequence shown here is derived from an EMBL/GenBank/DDBJ whole genome shotgun (WGS) entry which is preliminary data.</text>
</comment>
<dbReference type="InterPro" id="IPR036691">
    <property type="entry name" value="Endo/exonu/phosph_ase_sf"/>
</dbReference>
<proteinExistence type="predicted"/>
<evidence type="ECO:0000313" key="3">
    <source>
        <dbReference type="Proteomes" id="UP000887116"/>
    </source>
</evidence>
<evidence type="ECO:0000259" key="1">
    <source>
        <dbReference type="Pfam" id="PF14529"/>
    </source>
</evidence>
<protein>
    <recommendedName>
        <fullName evidence="1">Endonuclease/exonuclease/phosphatase domain-containing protein</fullName>
    </recommendedName>
</protein>
<organism evidence="2 3">
    <name type="scientific">Trichonephila clavata</name>
    <name type="common">Joro spider</name>
    <name type="synonym">Nephila clavata</name>
    <dbReference type="NCBI Taxonomy" id="2740835"/>
    <lineage>
        <taxon>Eukaryota</taxon>
        <taxon>Metazoa</taxon>
        <taxon>Ecdysozoa</taxon>
        <taxon>Arthropoda</taxon>
        <taxon>Chelicerata</taxon>
        <taxon>Arachnida</taxon>
        <taxon>Araneae</taxon>
        <taxon>Araneomorphae</taxon>
        <taxon>Entelegynae</taxon>
        <taxon>Araneoidea</taxon>
        <taxon>Nephilidae</taxon>
        <taxon>Trichonephila</taxon>
    </lineage>
</organism>
<dbReference type="Pfam" id="PF14529">
    <property type="entry name" value="Exo_endo_phos_2"/>
    <property type="match status" value="1"/>
</dbReference>
<dbReference type="OrthoDB" id="7474049at2759"/>
<dbReference type="Gene3D" id="3.60.10.10">
    <property type="entry name" value="Endonuclease/exonuclease/phosphatase"/>
    <property type="match status" value="1"/>
</dbReference>
<feature type="domain" description="Endonuclease/exonuclease/phosphatase" evidence="1">
    <location>
        <begin position="3"/>
        <end position="84"/>
    </location>
</feature>
<accession>A0A8X6L8E4</accession>
<gene>
    <name evidence="2" type="ORF">TNCT_225531</name>
</gene>
<evidence type="ECO:0000313" key="2">
    <source>
        <dbReference type="EMBL" id="GFR01511.1"/>
    </source>
</evidence>
<dbReference type="GO" id="GO:0003824">
    <property type="term" value="F:catalytic activity"/>
    <property type="evidence" value="ECO:0007669"/>
    <property type="project" value="InterPro"/>
</dbReference>
<dbReference type="InterPro" id="IPR005135">
    <property type="entry name" value="Endo/exonuclease/phosphatase"/>
</dbReference>
<dbReference type="EMBL" id="BMAO01015402">
    <property type="protein sequence ID" value="GFR01511.1"/>
    <property type="molecule type" value="Genomic_DNA"/>
</dbReference>
<name>A0A8X6L8E4_TRICU</name>